<accession>A0ABZ3ILX2</accession>
<keyword evidence="2" id="KW-1185">Reference proteome</keyword>
<protein>
    <submittedName>
        <fullName evidence="1">Uncharacterized protein</fullName>
    </submittedName>
</protein>
<evidence type="ECO:0000313" key="1">
    <source>
        <dbReference type="EMBL" id="XFO66664.1"/>
    </source>
</evidence>
<sequence>MKLVSTHGFYFSGKIRELLKELYTMSKKYKMLHELLSKNRQ</sequence>
<gene>
    <name evidence="1" type="ORF">SPSIL_028230</name>
</gene>
<dbReference type="RefSeq" id="WP_281253627.1">
    <property type="nucleotide sequence ID" value="NZ_CP155573.1"/>
</dbReference>
<evidence type="ECO:0000313" key="2">
    <source>
        <dbReference type="Proteomes" id="UP000216752"/>
    </source>
</evidence>
<reference evidence="1" key="1">
    <citation type="submission" date="2024-05" db="EMBL/GenBank/DDBJ databases">
        <title>Isolation and characterization of Sporomusa carbonis sp. nov., a carboxydotrophic hydrogenogen in the genus of Sporomusa isolated from a charcoal burning pile.</title>
        <authorList>
            <person name="Boeer T."/>
            <person name="Rosenbaum F."/>
            <person name="Eysell L."/>
            <person name="Mueller V."/>
            <person name="Daniel R."/>
            <person name="Poehlein A."/>
        </authorList>
    </citation>
    <scope>NUCLEOTIDE SEQUENCE [LARGE SCALE GENOMIC DNA]</scope>
    <source>
        <strain evidence="1">DSM 10669</strain>
    </source>
</reference>
<name>A0ABZ3ILX2_9FIRM</name>
<dbReference type="Proteomes" id="UP000216752">
    <property type="component" value="Chromosome"/>
</dbReference>
<organism evidence="1 2">
    <name type="scientific">Sporomusa silvacetica DSM 10669</name>
    <dbReference type="NCBI Taxonomy" id="1123289"/>
    <lineage>
        <taxon>Bacteria</taxon>
        <taxon>Bacillati</taxon>
        <taxon>Bacillota</taxon>
        <taxon>Negativicutes</taxon>
        <taxon>Selenomonadales</taxon>
        <taxon>Sporomusaceae</taxon>
        <taxon>Sporomusa</taxon>
    </lineage>
</organism>
<dbReference type="EMBL" id="CP155573">
    <property type="protein sequence ID" value="XFO66664.1"/>
    <property type="molecule type" value="Genomic_DNA"/>
</dbReference>
<proteinExistence type="predicted"/>